<sequence length="124" mass="14236">MEVYSKSPDYTTNSGLKVSQEDFRVAYQYKQLKPLVKTNAAKTVFYLQPSNMSEGFDEAVQARVENNYNDWQNYMKVVDECYFVRKADDFDDVLFCTCSVGARKQICKHSLVIACTLKIPIFSG</sequence>
<dbReference type="GO" id="GO:0008270">
    <property type="term" value="F:zinc ion binding"/>
    <property type="evidence" value="ECO:0007669"/>
    <property type="project" value="UniProtKB-KW"/>
</dbReference>
<accession>A0A914Y3L3</accession>
<dbReference type="AlphaFoldDB" id="A0A914Y3L3"/>
<evidence type="ECO:0000259" key="2">
    <source>
        <dbReference type="PROSITE" id="PS50966"/>
    </source>
</evidence>
<dbReference type="Proteomes" id="UP000887577">
    <property type="component" value="Unplaced"/>
</dbReference>
<dbReference type="WBParaSite" id="PSU_v2.g13366.t1">
    <property type="protein sequence ID" value="PSU_v2.g13366.t1"/>
    <property type="gene ID" value="PSU_v2.g13366"/>
</dbReference>
<dbReference type="PROSITE" id="PS50966">
    <property type="entry name" value="ZF_SWIM"/>
    <property type="match status" value="1"/>
</dbReference>
<evidence type="ECO:0000313" key="3">
    <source>
        <dbReference type="Proteomes" id="UP000887577"/>
    </source>
</evidence>
<dbReference type="InterPro" id="IPR007527">
    <property type="entry name" value="Znf_SWIM"/>
</dbReference>
<evidence type="ECO:0000313" key="4">
    <source>
        <dbReference type="WBParaSite" id="PSU_v2.g13366.t1"/>
    </source>
</evidence>
<keyword evidence="1" id="KW-0479">Metal-binding</keyword>
<keyword evidence="1" id="KW-0862">Zinc</keyword>
<keyword evidence="1" id="KW-0863">Zinc-finger</keyword>
<protein>
    <submittedName>
        <fullName evidence="4">SWIM-type domain-containing protein</fullName>
    </submittedName>
</protein>
<reference evidence="4" key="1">
    <citation type="submission" date="2022-11" db="UniProtKB">
        <authorList>
            <consortium name="WormBaseParasite"/>
        </authorList>
    </citation>
    <scope>IDENTIFICATION</scope>
</reference>
<keyword evidence="3" id="KW-1185">Reference proteome</keyword>
<evidence type="ECO:0000256" key="1">
    <source>
        <dbReference type="PROSITE-ProRule" id="PRU00325"/>
    </source>
</evidence>
<proteinExistence type="predicted"/>
<name>A0A914Y3L3_9BILA</name>
<feature type="domain" description="SWIM-type" evidence="2">
    <location>
        <begin position="82"/>
        <end position="118"/>
    </location>
</feature>
<organism evidence="3 4">
    <name type="scientific">Panagrolaimus superbus</name>
    <dbReference type="NCBI Taxonomy" id="310955"/>
    <lineage>
        <taxon>Eukaryota</taxon>
        <taxon>Metazoa</taxon>
        <taxon>Ecdysozoa</taxon>
        <taxon>Nematoda</taxon>
        <taxon>Chromadorea</taxon>
        <taxon>Rhabditida</taxon>
        <taxon>Tylenchina</taxon>
        <taxon>Panagrolaimomorpha</taxon>
        <taxon>Panagrolaimoidea</taxon>
        <taxon>Panagrolaimidae</taxon>
        <taxon>Panagrolaimus</taxon>
    </lineage>
</organism>